<dbReference type="GO" id="GO:0003700">
    <property type="term" value="F:DNA-binding transcription factor activity"/>
    <property type="evidence" value="ECO:0007669"/>
    <property type="project" value="InterPro"/>
</dbReference>
<feature type="region of interest" description="Disordered" evidence="7">
    <location>
        <begin position="221"/>
        <end position="252"/>
    </location>
</feature>
<feature type="coiled-coil region" evidence="6">
    <location>
        <begin position="155"/>
        <end position="189"/>
    </location>
</feature>
<dbReference type="Proteomes" id="UP000253551">
    <property type="component" value="Unassembled WGS sequence"/>
</dbReference>
<dbReference type="GO" id="GO:0005634">
    <property type="term" value="C:nucleus"/>
    <property type="evidence" value="ECO:0007669"/>
    <property type="project" value="UniProtKB-SubCell"/>
</dbReference>
<evidence type="ECO:0000256" key="7">
    <source>
        <dbReference type="SAM" id="MobiDB-lite"/>
    </source>
</evidence>
<dbReference type="OrthoDB" id="295274at2759"/>
<feature type="compositionally biased region" description="Low complexity" evidence="7">
    <location>
        <begin position="221"/>
        <end position="238"/>
    </location>
</feature>
<keyword evidence="10" id="KW-1185">Reference proteome</keyword>
<evidence type="ECO:0000313" key="10">
    <source>
        <dbReference type="Proteomes" id="UP000253551"/>
    </source>
</evidence>
<reference evidence="9 10" key="1">
    <citation type="journal article" date="2018" name="G3 (Bethesda)">
        <title>Phylogenetic and Phylogenomic Definition of Rhizopus Species.</title>
        <authorList>
            <person name="Gryganskyi A.P."/>
            <person name="Golan J."/>
            <person name="Dolatabadi S."/>
            <person name="Mondo S."/>
            <person name="Robb S."/>
            <person name="Idnurm A."/>
            <person name="Muszewska A."/>
            <person name="Steczkiewicz K."/>
            <person name="Masonjones S."/>
            <person name="Liao H.L."/>
            <person name="Gajdeczka M.T."/>
            <person name="Anike F."/>
            <person name="Vuek A."/>
            <person name="Anishchenko I.M."/>
            <person name="Voigt K."/>
            <person name="de Hoog G.S."/>
            <person name="Smith M.E."/>
            <person name="Heitman J."/>
            <person name="Vilgalys R."/>
            <person name="Stajich J.E."/>
        </authorList>
    </citation>
    <scope>NUCLEOTIDE SEQUENCE [LARGE SCALE GENOMIC DNA]</scope>
    <source>
        <strain evidence="9 10">LSU 92-RS-03</strain>
    </source>
</reference>
<keyword evidence="2" id="KW-0805">Transcription regulation</keyword>
<evidence type="ECO:0000256" key="3">
    <source>
        <dbReference type="ARBA" id="ARBA00023125"/>
    </source>
</evidence>
<dbReference type="EMBL" id="PJQM01006833">
    <property type="protein sequence ID" value="RCH79024.1"/>
    <property type="molecule type" value="Genomic_DNA"/>
</dbReference>
<dbReference type="FunFam" id="1.20.5.170:FF:000053">
    <property type="entry name" value="BZIP transcription factor AtfA"/>
    <property type="match status" value="1"/>
</dbReference>
<sequence>MDNDTRDEIAPEDQFLDTRQFLEEASLYNIMPSEQSGGETFSCGVEDYQQNVFNTFPSYPTEQYMPGTVNSNTIHRTSLPIIYDTYLTTSDTPREDIDTITANRRYTEGTLPKYTNKRQKSKRKSTEPVDEQRRQFLERNRIAALKCRQRKKQWLGDLQNRVEFLATDNEQLQSQAMMLKEEVINLKTLLLAHQDCKVAQANGTTIHAIQNAALHILPSISSSSSSTDTSNTLNSSPSKLGKNMLQFPRCPK</sequence>
<dbReference type="STRING" id="4846.A0A367IMX4"/>
<evidence type="ECO:0000256" key="4">
    <source>
        <dbReference type="ARBA" id="ARBA00023163"/>
    </source>
</evidence>
<dbReference type="SUPFAM" id="SSF57959">
    <property type="entry name" value="Leucine zipper domain"/>
    <property type="match status" value="1"/>
</dbReference>
<organism evidence="9 10">
    <name type="scientific">Rhizopus stolonifer</name>
    <name type="common">Rhizopus nigricans</name>
    <dbReference type="NCBI Taxonomy" id="4846"/>
    <lineage>
        <taxon>Eukaryota</taxon>
        <taxon>Fungi</taxon>
        <taxon>Fungi incertae sedis</taxon>
        <taxon>Mucoromycota</taxon>
        <taxon>Mucoromycotina</taxon>
        <taxon>Mucoromycetes</taxon>
        <taxon>Mucorales</taxon>
        <taxon>Mucorineae</taxon>
        <taxon>Rhizopodaceae</taxon>
        <taxon>Rhizopus</taxon>
    </lineage>
</organism>
<dbReference type="AlphaFoldDB" id="A0A367IMX4"/>
<dbReference type="PRINTS" id="PR00043">
    <property type="entry name" value="LEUZIPPRJUN"/>
</dbReference>
<dbReference type="Pfam" id="PF00170">
    <property type="entry name" value="bZIP_1"/>
    <property type="match status" value="1"/>
</dbReference>
<dbReference type="CDD" id="cd14687">
    <property type="entry name" value="bZIP_ATF2"/>
    <property type="match status" value="1"/>
</dbReference>
<comment type="caution">
    <text evidence="9">The sequence shown here is derived from an EMBL/GenBank/DDBJ whole genome shotgun (WGS) entry which is preliminary data.</text>
</comment>
<dbReference type="Gene3D" id="1.20.5.170">
    <property type="match status" value="1"/>
</dbReference>
<protein>
    <recommendedName>
        <fullName evidence="8">BZIP domain-containing protein</fullName>
    </recommendedName>
</protein>
<keyword evidence="6" id="KW-0175">Coiled coil</keyword>
<evidence type="ECO:0000256" key="2">
    <source>
        <dbReference type="ARBA" id="ARBA00023015"/>
    </source>
</evidence>
<evidence type="ECO:0000256" key="5">
    <source>
        <dbReference type="ARBA" id="ARBA00023242"/>
    </source>
</evidence>
<keyword evidence="3" id="KW-0238">DNA-binding</keyword>
<evidence type="ECO:0000313" key="9">
    <source>
        <dbReference type="EMBL" id="RCH79024.1"/>
    </source>
</evidence>
<evidence type="ECO:0000256" key="1">
    <source>
        <dbReference type="ARBA" id="ARBA00004123"/>
    </source>
</evidence>
<feature type="domain" description="BZIP" evidence="8">
    <location>
        <begin position="130"/>
        <end position="193"/>
    </location>
</feature>
<proteinExistence type="predicted"/>
<accession>A0A367IMX4</accession>
<dbReference type="InterPro" id="IPR046347">
    <property type="entry name" value="bZIP_sf"/>
</dbReference>
<gene>
    <name evidence="9" type="ORF">CU098_002969</name>
</gene>
<feature type="region of interest" description="Disordered" evidence="7">
    <location>
        <begin position="108"/>
        <end position="131"/>
    </location>
</feature>
<dbReference type="PROSITE" id="PS50217">
    <property type="entry name" value="BZIP"/>
    <property type="match status" value="1"/>
</dbReference>
<dbReference type="InterPro" id="IPR051027">
    <property type="entry name" value="bZIP_transcription_factors"/>
</dbReference>
<dbReference type="InterPro" id="IPR002112">
    <property type="entry name" value="Leuzip_Jun"/>
</dbReference>
<comment type="subcellular location">
    <subcellularLocation>
        <location evidence="1">Nucleus</location>
    </subcellularLocation>
</comment>
<dbReference type="PANTHER" id="PTHR19304">
    <property type="entry name" value="CYCLIC-AMP RESPONSE ELEMENT BINDING PROTEIN"/>
    <property type="match status" value="1"/>
</dbReference>
<dbReference type="SMART" id="SM00338">
    <property type="entry name" value="BRLZ"/>
    <property type="match status" value="1"/>
</dbReference>
<dbReference type="GO" id="GO:0003677">
    <property type="term" value="F:DNA binding"/>
    <property type="evidence" value="ECO:0007669"/>
    <property type="project" value="UniProtKB-KW"/>
</dbReference>
<name>A0A367IMX4_RHIST</name>
<evidence type="ECO:0000256" key="6">
    <source>
        <dbReference type="SAM" id="Coils"/>
    </source>
</evidence>
<evidence type="ECO:0000259" key="8">
    <source>
        <dbReference type="PROSITE" id="PS50217"/>
    </source>
</evidence>
<dbReference type="InterPro" id="IPR004827">
    <property type="entry name" value="bZIP"/>
</dbReference>
<keyword evidence="5" id="KW-0539">Nucleus</keyword>
<keyword evidence="4" id="KW-0804">Transcription</keyword>